<feature type="domain" description="TonB-dependent receptor-like beta-barrel" evidence="11">
    <location>
        <begin position="404"/>
        <end position="843"/>
    </location>
</feature>
<evidence type="ECO:0000256" key="10">
    <source>
        <dbReference type="SAM" id="SignalP"/>
    </source>
</evidence>
<comment type="similarity">
    <text evidence="8 9">Belongs to the TonB-dependent receptor family.</text>
</comment>
<dbReference type="NCBIfam" id="TIGR04057">
    <property type="entry name" value="SusC_RagA_signa"/>
    <property type="match status" value="1"/>
</dbReference>
<dbReference type="Pfam" id="PF07715">
    <property type="entry name" value="Plug"/>
    <property type="match status" value="1"/>
</dbReference>
<dbReference type="SUPFAM" id="SSF56935">
    <property type="entry name" value="Porins"/>
    <property type="match status" value="1"/>
</dbReference>
<evidence type="ECO:0000259" key="11">
    <source>
        <dbReference type="Pfam" id="PF00593"/>
    </source>
</evidence>
<evidence type="ECO:0000256" key="6">
    <source>
        <dbReference type="ARBA" id="ARBA00023136"/>
    </source>
</evidence>
<dbReference type="InterPro" id="IPR037066">
    <property type="entry name" value="Plug_dom_sf"/>
</dbReference>
<feature type="chain" id="PRO_5046133442" evidence="10">
    <location>
        <begin position="26"/>
        <end position="1009"/>
    </location>
</feature>
<dbReference type="InterPro" id="IPR023997">
    <property type="entry name" value="TonB-dep_OMP_SusC/RagA_CS"/>
</dbReference>
<keyword evidence="10" id="KW-0732">Signal</keyword>
<dbReference type="PROSITE" id="PS52016">
    <property type="entry name" value="TONB_DEPENDENT_REC_3"/>
    <property type="match status" value="1"/>
</dbReference>
<keyword evidence="14" id="KW-1185">Reference proteome</keyword>
<dbReference type="InterPro" id="IPR008969">
    <property type="entry name" value="CarboxyPept-like_regulatory"/>
</dbReference>
<dbReference type="InterPro" id="IPR012910">
    <property type="entry name" value="Plug_dom"/>
</dbReference>
<evidence type="ECO:0000256" key="1">
    <source>
        <dbReference type="ARBA" id="ARBA00004571"/>
    </source>
</evidence>
<gene>
    <name evidence="13" type="ORF">O3303_03130</name>
</gene>
<sequence length="1009" mass="109098">MKQPYLAKLLFLLLFVCAGFTGAFAQTGSVSGRVVDEKNGGLPGVTVIIEGTTLGNSTNSDGTYSIQNVPAGPRTLVVSFVGYTTGRIPVTVTAGQNTAVASTTLNENTTLLNEAVVVGYGTVRKQDVTGSVTAVTSRDFVKGQITTPEQLIAGKVAGVQITGSGGAPGAGSTIRIRGGSSLSATNDPLIVIDGVPVNGGEVSGTGNALNLINPNDIETFTVLKDASATAIYGSRASNGVIIITTKKGISGEKTRVNVSSQFSLAYNPKKFDVLSGDEFRALVNQQGTEDQKALLGTANTDWQDAIFRTAYTQDYNASITGNAGAVPYRVSLGHLNQDGVIKTNNFKRNSVSVGINPTLFDGHLRVDANIKGSWVDNRFVENGIVGNAVFFNPTQPILQAGSPFDGYFEYYTTSPTGVIGRVGQSTANPLARLNQRRDRSTVKRSIGNLALDYKLHFLPDLRANINVGYDITRSNGNTFVAGNNAISEFNQNGPGGIDNSYAQDRDNKLLETYLNYTKDFGTAGRLELLGGYSYQDFLRNAPFFFGRRPNGDLINPAQLEAFADKSQYTLISYYGRLNYNFNDRYLFTATLRNDISSRFSEENRSGLFPAAALAWRIKGENFLANSTFLSDLKLRVGYGITGQQDVGGVNDYPALARYINGESTVSYPVGGVYTIPVRRAPSDPNIKWEETTTYNAGLDYGFIDGRLTGTVDVYLRKTKDLINEIEVPAGSNASNKLFTNIGSLENKGVELGLVGVVAQSTDFNWSLTANATFNRNEITKLTLNDNPNSLGSRVGGIGGGTGSTIQTNSVGFQARSFFVYKQKYDASGNPIQPNGTTVTDLQAFEDLDANGVINEQDLYRYKAPAPRTILGLGSNMSYRKVNFAFTMRANLGNYAYNNIASSSTSTNIFPSQPFLNNTTRFYEQTRAIGSGTNYRLSDYYVQDASFLRMDNITLGYTLGEESNINISLAVQNAFVITKYDGIDPEIFDGIDNNLYPRARTYTIGVNFGF</sequence>
<keyword evidence="2 8" id="KW-0813">Transport</keyword>
<organism evidence="13 14">
    <name type="scientific">Hymenobacter canadensis</name>
    <dbReference type="NCBI Taxonomy" id="2999067"/>
    <lineage>
        <taxon>Bacteria</taxon>
        <taxon>Pseudomonadati</taxon>
        <taxon>Bacteroidota</taxon>
        <taxon>Cytophagia</taxon>
        <taxon>Cytophagales</taxon>
        <taxon>Hymenobacteraceae</taxon>
        <taxon>Hymenobacter</taxon>
    </lineage>
</organism>
<protein>
    <submittedName>
        <fullName evidence="13">SusC/RagA family TonB-linked outer membrane protein</fullName>
    </submittedName>
</protein>
<keyword evidence="3 8" id="KW-1134">Transmembrane beta strand</keyword>
<keyword evidence="5 9" id="KW-0798">TonB box</keyword>
<evidence type="ECO:0000256" key="4">
    <source>
        <dbReference type="ARBA" id="ARBA00022692"/>
    </source>
</evidence>
<dbReference type="Pfam" id="PF13715">
    <property type="entry name" value="CarbopepD_reg_2"/>
    <property type="match status" value="1"/>
</dbReference>
<dbReference type="NCBIfam" id="TIGR04056">
    <property type="entry name" value="OMP_RagA_SusC"/>
    <property type="match status" value="1"/>
</dbReference>
<dbReference type="Gene3D" id="2.170.130.10">
    <property type="entry name" value="TonB-dependent receptor, plug domain"/>
    <property type="match status" value="1"/>
</dbReference>
<dbReference type="Gene3D" id="2.60.40.1120">
    <property type="entry name" value="Carboxypeptidase-like, regulatory domain"/>
    <property type="match status" value="1"/>
</dbReference>
<proteinExistence type="inferred from homology"/>
<dbReference type="InterPro" id="IPR023996">
    <property type="entry name" value="TonB-dep_OMP_SusC/RagA"/>
</dbReference>
<keyword evidence="4 8" id="KW-0812">Transmembrane</keyword>
<evidence type="ECO:0000313" key="13">
    <source>
        <dbReference type="EMBL" id="WBA42558.1"/>
    </source>
</evidence>
<evidence type="ECO:0000256" key="2">
    <source>
        <dbReference type="ARBA" id="ARBA00022448"/>
    </source>
</evidence>
<name>A0ABY7LQ59_9BACT</name>
<evidence type="ECO:0000259" key="12">
    <source>
        <dbReference type="Pfam" id="PF07715"/>
    </source>
</evidence>
<dbReference type="Pfam" id="PF00593">
    <property type="entry name" value="TonB_dep_Rec_b-barrel"/>
    <property type="match status" value="1"/>
</dbReference>
<dbReference type="InterPro" id="IPR000531">
    <property type="entry name" value="Beta-barrel_TonB"/>
</dbReference>
<evidence type="ECO:0000313" key="14">
    <source>
        <dbReference type="Proteomes" id="UP001211005"/>
    </source>
</evidence>
<dbReference type="InterPro" id="IPR036942">
    <property type="entry name" value="Beta-barrel_TonB_sf"/>
</dbReference>
<dbReference type="Proteomes" id="UP001211005">
    <property type="component" value="Chromosome"/>
</dbReference>
<accession>A0ABY7LQ59</accession>
<dbReference type="SUPFAM" id="SSF49464">
    <property type="entry name" value="Carboxypeptidase regulatory domain-like"/>
    <property type="match status" value="1"/>
</dbReference>
<dbReference type="RefSeq" id="WP_269560610.1">
    <property type="nucleotide sequence ID" value="NZ_CP114767.1"/>
</dbReference>
<feature type="domain" description="TonB-dependent receptor plug" evidence="12">
    <location>
        <begin position="125"/>
        <end position="240"/>
    </location>
</feature>
<evidence type="ECO:0000256" key="5">
    <source>
        <dbReference type="ARBA" id="ARBA00023077"/>
    </source>
</evidence>
<feature type="signal peptide" evidence="10">
    <location>
        <begin position="1"/>
        <end position="25"/>
    </location>
</feature>
<evidence type="ECO:0000256" key="7">
    <source>
        <dbReference type="ARBA" id="ARBA00023237"/>
    </source>
</evidence>
<evidence type="ECO:0000256" key="3">
    <source>
        <dbReference type="ARBA" id="ARBA00022452"/>
    </source>
</evidence>
<comment type="subcellular location">
    <subcellularLocation>
        <location evidence="1 8">Cell outer membrane</location>
        <topology evidence="1 8">Multi-pass membrane protein</topology>
    </subcellularLocation>
</comment>
<dbReference type="Gene3D" id="2.40.170.20">
    <property type="entry name" value="TonB-dependent receptor, beta-barrel domain"/>
    <property type="match status" value="1"/>
</dbReference>
<dbReference type="InterPro" id="IPR039426">
    <property type="entry name" value="TonB-dep_rcpt-like"/>
</dbReference>
<keyword evidence="6 8" id="KW-0472">Membrane</keyword>
<reference evidence="13 14" key="1">
    <citation type="submission" date="2022-12" db="EMBL/GenBank/DDBJ databases">
        <title>Hymenobacter canadensis sp. nov. isolated from lake water of the Cambridge Bay, Canada.</title>
        <authorList>
            <person name="Kim W.H."/>
            <person name="Lee Y.M."/>
        </authorList>
    </citation>
    <scope>NUCLEOTIDE SEQUENCE [LARGE SCALE GENOMIC DNA]</scope>
    <source>
        <strain evidence="13 14">PAMC 29467</strain>
    </source>
</reference>
<dbReference type="EMBL" id="CP114767">
    <property type="protein sequence ID" value="WBA42558.1"/>
    <property type="molecule type" value="Genomic_DNA"/>
</dbReference>
<keyword evidence="7 8" id="KW-0998">Cell outer membrane</keyword>
<evidence type="ECO:0000256" key="9">
    <source>
        <dbReference type="RuleBase" id="RU003357"/>
    </source>
</evidence>
<evidence type="ECO:0000256" key="8">
    <source>
        <dbReference type="PROSITE-ProRule" id="PRU01360"/>
    </source>
</evidence>